<feature type="transmembrane region" description="Helical" evidence="1">
    <location>
        <begin position="345"/>
        <end position="367"/>
    </location>
</feature>
<feature type="transmembrane region" description="Helical" evidence="1">
    <location>
        <begin position="118"/>
        <end position="137"/>
    </location>
</feature>
<evidence type="ECO:0000256" key="1">
    <source>
        <dbReference type="SAM" id="Phobius"/>
    </source>
</evidence>
<feature type="transmembrane region" description="Helical" evidence="1">
    <location>
        <begin position="168"/>
        <end position="185"/>
    </location>
</feature>
<keyword evidence="1" id="KW-0812">Transmembrane</keyword>
<keyword evidence="1" id="KW-0472">Membrane</keyword>
<feature type="transmembrane region" description="Helical" evidence="1">
    <location>
        <begin position="215"/>
        <end position="232"/>
    </location>
</feature>
<dbReference type="AlphaFoldDB" id="A0A1I1CQ84"/>
<proteinExistence type="predicted"/>
<protein>
    <recommendedName>
        <fullName evidence="4">Glycosyl transferase</fullName>
    </recommendedName>
</protein>
<dbReference type="STRING" id="490629.SAMN05216266_1486"/>
<organism evidence="2 3">
    <name type="scientific">Amycolatopsis marina</name>
    <dbReference type="NCBI Taxonomy" id="490629"/>
    <lineage>
        <taxon>Bacteria</taxon>
        <taxon>Bacillati</taxon>
        <taxon>Actinomycetota</taxon>
        <taxon>Actinomycetes</taxon>
        <taxon>Pseudonocardiales</taxon>
        <taxon>Pseudonocardiaceae</taxon>
        <taxon>Amycolatopsis</taxon>
    </lineage>
</organism>
<feature type="transmembrane region" description="Helical" evidence="1">
    <location>
        <begin position="25"/>
        <end position="43"/>
    </location>
</feature>
<gene>
    <name evidence="2" type="ORF">SAMN05216266_1486</name>
</gene>
<evidence type="ECO:0000313" key="2">
    <source>
        <dbReference type="EMBL" id="SFB64811.1"/>
    </source>
</evidence>
<sequence length="592" mass="63563">MLTTTMGRTAVPTATTRSHCRPADWIMAAGSVFASFLIFRPLWTAGPRTYLTSSGQDQNMWEWFFAVTADAVFSGANPLFTELQNVPAGVNLMSNTVMLGMGVPLAPVTAVFGPSVTWALVLTGGLAGSAFAWYWLLSRWVVSSSCAAVLGGMFCGFAPPIVSHANAHPNFVVLFVLPLMVVQLLRLAHGARPSRAGTILGLLAVWQVFLGEEPLLIAALALVLFASAYALSRPQQVATMAAPVARGLAVAAAVCVPLVAFPLWWQFFGPQSYRSLEHGPSGNDAAAFTAFATESVAGVPGAAGELSLNRTEENAFFGWPLMLLLAVLTLALWRDAVARAAAVAMWLLAWISTGIVLFVAGTGTGVGGPWLGMFRLPLLESVLESRFALGCVPFIGILLARATQHVLAAGTASGSAHLPLRYVWAAALVLTLLPAAPTELRTHQRPEIPRFFASGIWQSYVDPGGSVVFAPLPDTGDAEPLHWQVSTELRFPIAEGYFVAPHGPDRSGNYGAQRRPTSWLLERITRTGVAPHIGLADRLRAQADLRFWRADVVVLVPRRHQDELRLTVERLVGSPGRVVGGVWVWDVRALVR</sequence>
<accession>A0A1I1CQ84</accession>
<keyword evidence="1" id="KW-1133">Transmembrane helix</keyword>
<dbReference type="Proteomes" id="UP000243799">
    <property type="component" value="Unassembled WGS sequence"/>
</dbReference>
<evidence type="ECO:0008006" key="4">
    <source>
        <dbReference type="Google" id="ProtNLM"/>
    </source>
</evidence>
<feature type="transmembrane region" description="Helical" evidence="1">
    <location>
        <begin position="92"/>
        <end position="112"/>
    </location>
</feature>
<reference evidence="3" key="1">
    <citation type="submission" date="2016-10" db="EMBL/GenBank/DDBJ databases">
        <authorList>
            <person name="Varghese N."/>
            <person name="Submissions S."/>
        </authorList>
    </citation>
    <scope>NUCLEOTIDE SEQUENCE [LARGE SCALE GENOMIC DNA]</scope>
    <source>
        <strain evidence="3">CGMCC 4.3568</strain>
    </source>
</reference>
<keyword evidence="3" id="KW-1185">Reference proteome</keyword>
<name>A0A1I1CQ84_9PSEU</name>
<dbReference type="EMBL" id="FOKG01000048">
    <property type="protein sequence ID" value="SFB64811.1"/>
    <property type="molecule type" value="Genomic_DNA"/>
</dbReference>
<dbReference type="RefSeq" id="WP_245789029.1">
    <property type="nucleotide sequence ID" value="NZ_FOKG01000048.1"/>
</dbReference>
<feature type="transmembrane region" description="Helical" evidence="1">
    <location>
        <begin position="244"/>
        <end position="265"/>
    </location>
</feature>
<evidence type="ECO:0000313" key="3">
    <source>
        <dbReference type="Proteomes" id="UP000243799"/>
    </source>
</evidence>
<feature type="transmembrane region" description="Helical" evidence="1">
    <location>
        <begin position="63"/>
        <end position="80"/>
    </location>
</feature>
<feature type="transmembrane region" description="Helical" evidence="1">
    <location>
        <begin position="192"/>
        <end position="209"/>
    </location>
</feature>
<feature type="transmembrane region" description="Helical" evidence="1">
    <location>
        <begin position="144"/>
        <end position="162"/>
    </location>
</feature>
<feature type="transmembrane region" description="Helical" evidence="1">
    <location>
        <begin position="316"/>
        <end position="333"/>
    </location>
</feature>